<evidence type="ECO:0000256" key="5">
    <source>
        <dbReference type="SAM" id="Phobius"/>
    </source>
</evidence>
<evidence type="ECO:0000256" key="1">
    <source>
        <dbReference type="ARBA" id="ARBA00004141"/>
    </source>
</evidence>
<dbReference type="PANTHER" id="PTHR31465">
    <property type="entry name" value="PROTEIN RTA1-RELATED"/>
    <property type="match status" value="1"/>
</dbReference>
<reference evidence="6 7" key="1">
    <citation type="journal article" date="2023" name="G3 (Bethesda)">
        <title>A high-quality reference genome for the fission yeast Schizosaccharomyces osmophilus.</title>
        <authorList>
            <person name="Jia G.S."/>
            <person name="Zhang W.C."/>
            <person name="Liang Y."/>
            <person name="Liu X.H."/>
            <person name="Rhind N."/>
            <person name="Pidoux A."/>
            <person name="Brysch-Herzberg M."/>
            <person name="Du L.L."/>
        </authorList>
    </citation>
    <scope>NUCLEOTIDE SEQUENCE [LARGE SCALE GENOMIC DNA]</scope>
    <source>
        <strain evidence="6 7">CBS 15793</strain>
    </source>
</reference>
<dbReference type="RefSeq" id="XP_056036326.1">
    <property type="nucleotide sequence ID" value="XM_056181257.1"/>
</dbReference>
<evidence type="ECO:0000256" key="3">
    <source>
        <dbReference type="ARBA" id="ARBA00022989"/>
    </source>
</evidence>
<comment type="subcellular location">
    <subcellularLocation>
        <location evidence="1">Membrane</location>
        <topology evidence="1">Multi-pass membrane protein</topology>
    </subcellularLocation>
</comment>
<dbReference type="InterPro" id="IPR007568">
    <property type="entry name" value="RTA1"/>
</dbReference>
<dbReference type="GO" id="GO:0000324">
    <property type="term" value="C:fungal-type vacuole"/>
    <property type="evidence" value="ECO:0007669"/>
    <property type="project" value="TreeGrafter"/>
</dbReference>
<protein>
    <submittedName>
        <fullName evidence="6">RTA1 like protein</fullName>
    </submittedName>
</protein>
<keyword evidence="2 5" id="KW-0812">Transmembrane</keyword>
<proteinExistence type="predicted"/>
<sequence length="269" mass="30765">MVVKRYMFAYIPNAAQGISAILPQWDAKLKSRKSVLWIMLLTRILKEIECSIYRSSHYYSKGYSSNVGISIALLAPIFCSVDLYVLLFHWKLVYGPRILFLQQKLYVALFVTEDLIAIYMHCFNGSSKNASLFRSLGSYVAASSVILQLFYTLALYIQIIFVVGVLKYRPTCNLSGYSLRPPKTIRDDSTLLFTILLTSAVLVRTVYRTFEYANGRHSQTATPELCFALFDFVPVVFSTFKKIPANYPRLCMQEAVSYLLKLTAIMLYF</sequence>
<organism evidence="6 7">
    <name type="scientific">Schizosaccharomyces osmophilus</name>
    <dbReference type="NCBI Taxonomy" id="2545709"/>
    <lineage>
        <taxon>Eukaryota</taxon>
        <taxon>Fungi</taxon>
        <taxon>Dikarya</taxon>
        <taxon>Ascomycota</taxon>
        <taxon>Taphrinomycotina</taxon>
        <taxon>Schizosaccharomycetes</taxon>
        <taxon>Schizosaccharomycetales</taxon>
        <taxon>Schizosaccharomycetaceae</taxon>
        <taxon>Schizosaccharomyces</taxon>
    </lineage>
</organism>
<accession>A0AAE9WCC2</accession>
<feature type="transmembrane region" description="Helical" evidence="5">
    <location>
        <begin position="136"/>
        <end position="169"/>
    </location>
</feature>
<keyword evidence="4 5" id="KW-0472">Membrane</keyword>
<dbReference type="GeneID" id="80875946"/>
<feature type="transmembrane region" description="Helical" evidence="5">
    <location>
        <begin position="63"/>
        <end position="85"/>
    </location>
</feature>
<feature type="transmembrane region" description="Helical" evidence="5">
    <location>
        <begin position="189"/>
        <end position="207"/>
    </location>
</feature>
<keyword evidence="3 5" id="KW-1133">Transmembrane helix</keyword>
<gene>
    <name evidence="6" type="ORF">SOMG_02465</name>
</gene>
<evidence type="ECO:0000256" key="2">
    <source>
        <dbReference type="ARBA" id="ARBA00022692"/>
    </source>
</evidence>
<dbReference type="Proteomes" id="UP001212411">
    <property type="component" value="Chromosome 1"/>
</dbReference>
<evidence type="ECO:0000313" key="7">
    <source>
        <dbReference type="Proteomes" id="UP001212411"/>
    </source>
</evidence>
<keyword evidence="7" id="KW-1185">Reference proteome</keyword>
<feature type="transmembrane region" description="Helical" evidence="5">
    <location>
        <begin position="105"/>
        <end position="124"/>
    </location>
</feature>
<evidence type="ECO:0000313" key="6">
    <source>
        <dbReference type="EMBL" id="WBW72083.1"/>
    </source>
</evidence>
<name>A0AAE9WCC2_9SCHI</name>
<dbReference type="EMBL" id="CP115611">
    <property type="protein sequence ID" value="WBW72083.1"/>
    <property type="molecule type" value="Genomic_DNA"/>
</dbReference>
<dbReference type="KEGG" id="som:SOMG_02465"/>
<dbReference type="AlphaFoldDB" id="A0AAE9WCC2"/>
<dbReference type="Pfam" id="PF04479">
    <property type="entry name" value="RTA1"/>
    <property type="match status" value="1"/>
</dbReference>
<dbReference type="PANTHER" id="PTHR31465:SF9">
    <property type="entry name" value="SPHINGOID LONG-CHAIN BASE TRANSPORTER RSB1"/>
    <property type="match status" value="1"/>
</dbReference>
<evidence type="ECO:0000256" key="4">
    <source>
        <dbReference type="ARBA" id="ARBA00023136"/>
    </source>
</evidence>
<dbReference type="GO" id="GO:0005886">
    <property type="term" value="C:plasma membrane"/>
    <property type="evidence" value="ECO:0007669"/>
    <property type="project" value="TreeGrafter"/>
</dbReference>